<dbReference type="Proteomes" id="UP001172386">
    <property type="component" value="Unassembled WGS sequence"/>
</dbReference>
<dbReference type="EMBL" id="JAPDRQ010000087">
    <property type="protein sequence ID" value="KAJ9655907.1"/>
    <property type="molecule type" value="Genomic_DNA"/>
</dbReference>
<gene>
    <name evidence="1" type="primary">RDH1_1</name>
    <name evidence="1" type="ORF">H2198_005348</name>
</gene>
<protein>
    <submittedName>
        <fullName evidence="1">Short-chain alcohol dehydrogenase</fullName>
        <ecNumber evidence="1">1.3.1.33</ecNumber>
    </submittedName>
</protein>
<reference evidence="1" key="1">
    <citation type="submission" date="2022-10" db="EMBL/GenBank/DDBJ databases">
        <title>Culturing micro-colonial fungi from biological soil crusts in the Mojave desert and describing Neophaeococcomyces mojavensis, and introducing the new genera and species Taxawa tesnikishii.</title>
        <authorList>
            <person name="Kurbessoian T."/>
            <person name="Stajich J.E."/>
        </authorList>
    </citation>
    <scope>NUCLEOTIDE SEQUENCE</scope>
    <source>
        <strain evidence="1">JES_112</strain>
    </source>
</reference>
<organism evidence="1 2">
    <name type="scientific">Neophaeococcomyces mojaviensis</name>
    <dbReference type="NCBI Taxonomy" id="3383035"/>
    <lineage>
        <taxon>Eukaryota</taxon>
        <taxon>Fungi</taxon>
        <taxon>Dikarya</taxon>
        <taxon>Ascomycota</taxon>
        <taxon>Pezizomycotina</taxon>
        <taxon>Eurotiomycetes</taxon>
        <taxon>Chaetothyriomycetidae</taxon>
        <taxon>Chaetothyriales</taxon>
        <taxon>Chaetothyriales incertae sedis</taxon>
        <taxon>Neophaeococcomyces</taxon>
    </lineage>
</organism>
<dbReference type="EC" id="1.3.1.33" evidence="1"/>
<comment type="caution">
    <text evidence="1">The sequence shown here is derived from an EMBL/GenBank/DDBJ whole genome shotgun (WGS) entry which is preliminary data.</text>
</comment>
<proteinExistence type="predicted"/>
<keyword evidence="1" id="KW-0560">Oxidoreductase</keyword>
<evidence type="ECO:0000313" key="1">
    <source>
        <dbReference type="EMBL" id="KAJ9655907.1"/>
    </source>
</evidence>
<sequence>MARSQSRAESAIQRITSLHSSSRGHLHFLPLDLSDLTTIKPAVERFLARESRLDWLNHNAAISMPDPKTKSPQGHDLSYATNVLGPYLLTKLLLPTLNETARKLPDEGKGMVRVSWAGSAVIEALSQSGGLAFDSTGTPKDYWWNIYTGTKTANLFLCREFARRTDAVLHNCYNPGNLKSNLLHNLRAQVGEWMLRPLDWFVLYPGVMGAYTELWAGLSPELGMGDQGCYIVPWGRKVGEGHLRNDLVQNIGEGRGSEKLWDWCERETGRFT</sequence>
<name>A0ACC3A6D9_9EURO</name>
<keyword evidence="2" id="KW-1185">Reference proteome</keyword>
<evidence type="ECO:0000313" key="2">
    <source>
        <dbReference type="Proteomes" id="UP001172386"/>
    </source>
</evidence>
<accession>A0ACC3A6D9</accession>